<feature type="compositionally biased region" description="Low complexity" evidence="1">
    <location>
        <begin position="25"/>
        <end position="36"/>
    </location>
</feature>
<proteinExistence type="predicted"/>
<dbReference type="EMBL" id="CAAE01005833">
    <property type="protein sequence ID" value="CAF88852.1"/>
    <property type="molecule type" value="Genomic_DNA"/>
</dbReference>
<reference evidence="2" key="1">
    <citation type="journal article" date="2004" name="Nature">
        <title>Genome duplication in the teleost fish Tetraodon nigroviridis reveals the early vertebrate proto-karyotype.</title>
        <authorList>
            <person name="Jaillon O."/>
            <person name="Aury J.-M."/>
            <person name="Brunet F."/>
            <person name="Petit J.-L."/>
            <person name="Stange-Thomann N."/>
            <person name="Mauceli E."/>
            <person name="Bouneau L."/>
            <person name="Fischer C."/>
            <person name="Ozouf-Costaz C."/>
            <person name="Bernot A."/>
            <person name="Nicaud S."/>
            <person name="Jaffe D."/>
            <person name="Fisher S."/>
            <person name="Lutfalla G."/>
            <person name="Dossat C."/>
            <person name="Segurens B."/>
            <person name="Dasilva C."/>
            <person name="Salanoubat M."/>
            <person name="Levy M."/>
            <person name="Boudet N."/>
            <person name="Castellano S."/>
            <person name="Anthouard V."/>
            <person name="Jubin C."/>
            <person name="Castelli V."/>
            <person name="Katinka M."/>
            <person name="Vacherie B."/>
            <person name="Biemont C."/>
            <person name="Skalli Z."/>
            <person name="Cattolico L."/>
            <person name="Poulain J."/>
            <person name="De Berardinis V."/>
            <person name="Cruaud C."/>
            <person name="Duprat S."/>
            <person name="Brottier P."/>
            <person name="Coutanceau J.-P."/>
            <person name="Gouzy J."/>
            <person name="Parra G."/>
            <person name="Lardier G."/>
            <person name="Chapple C."/>
            <person name="McKernan K.J."/>
            <person name="McEwan P."/>
            <person name="Bosak S."/>
            <person name="Kellis M."/>
            <person name="Volff J.-N."/>
            <person name="Guigo R."/>
            <person name="Zody M.C."/>
            <person name="Mesirov J."/>
            <person name="Lindblad-Toh K."/>
            <person name="Birren B."/>
            <person name="Nusbaum C."/>
            <person name="Kahn D."/>
            <person name="Robinson-Rechavi M."/>
            <person name="Laudet V."/>
            <person name="Schachter V."/>
            <person name="Quetier F."/>
            <person name="Saurin W."/>
            <person name="Scarpelli C."/>
            <person name="Wincker P."/>
            <person name="Lander E.S."/>
            <person name="Weissenbach J."/>
            <person name="Roest Crollius H."/>
        </authorList>
    </citation>
    <scope>NUCLEOTIDE SEQUENCE [LARGE SCALE GENOMIC DNA]</scope>
</reference>
<dbReference type="AlphaFoldDB" id="Q4TE30"/>
<gene>
    <name evidence="2" type="ORF">GSTENG00002482001</name>
</gene>
<comment type="caution">
    <text evidence="2">The sequence shown here is derived from an EMBL/GenBank/DDBJ whole genome shotgun (WGS) entry which is preliminary data.</text>
</comment>
<evidence type="ECO:0000256" key="1">
    <source>
        <dbReference type="SAM" id="MobiDB-lite"/>
    </source>
</evidence>
<sequence length="74" mass="7594">RSCWVCFATDEDDRSAEVGCARAAAAAPPSGSTRPACSAGWTRSSGATARPAWPVHSATQSTSSSSPRWVSSPP</sequence>
<protein>
    <submittedName>
        <fullName evidence="2">(spotted green pufferfish) hypothetical protein</fullName>
    </submittedName>
</protein>
<dbReference type="KEGG" id="tng:GSTEN00002482G001"/>
<accession>Q4TE30</accession>
<reference evidence="2" key="2">
    <citation type="submission" date="2004-02" db="EMBL/GenBank/DDBJ databases">
        <authorList>
            <consortium name="Genoscope"/>
            <consortium name="Whitehead Institute Centre for Genome Research"/>
        </authorList>
    </citation>
    <scope>NUCLEOTIDE SEQUENCE</scope>
</reference>
<feature type="compositionally biased region" description="Low complexity" evidence="1">
    <location>
        <begin position="54"/>
        <end position="74"/>
    </location>
</feature>
<feature type="non-terminal residue" evidence="2">
    <location>
        <position position="1"/>
    </location>
</feature>
<feature type="region of interest" description="Disordered" evidence="1">
    <location>
        <begin position="25"/>
        <end position="74"/>
    </location>
</feature>
<name>Q4TE30_TETNG</name>
<evidence type="ECO:0000313" key="2">
    <source>
        <dbReference type="EMBL" id="CAF88852.1"/>
    </source>
</evidence>
<organism evidence="2">
    <name type="scientific">Tetraodon nigroviridis</name>
    <name type="common">Spotted green pufferfish</name>
    <name type="synonym">Chelonodon nigroviridis</name>
    <dbReference type="NCBI Taxonomy" id="99883"/>
    <lineage>
        <taxon>Eukaryota</taxon>
        <taxon>Metazoa</taxon>
        <taxon>Chordata</taxon>
        <taxon>Craniata</taxon>
        <taxon>Vertebrata</taxon>
        <taxon>Euteleostomi</taxon>
        <taxon>Actinopterygii</taxon>
        <taxon>Neopterygii</taxon>
        <taxon>Teleostei</taxon>
        <taxon>Neoteleostei</taxon>
        <taxon>Acanthomorphata</taxon>
        <taxon>Eupercaria</taxon>
        <taxon>Tetraodontiformes</taxon>
        <taxon>Tetradontoidea</taxon>
        <taxon>Tetraodontidae</taxon>
        <taxon>Tetraodon</taxon>
    </lineage>
</organism>